<accession>A0A8K0SFJ2</accession>
<organism evidence="1 2">
    <name type="scientific">Stachybotrys elegans</name>
    <dbReference type="NCBI Taxonomy" id="80388"/>
    <lineage>
        <taxon>Eukaryota</taxon>
        <taxon>Fungi</taxon>
        <taxon>Dikarya</taxon>
        <taxon>Ascomycota</taxon>
        <taxon>Pezizomycotina</taxon>
        <taxon>Sordariomycetes</taxon>
        <taxon>Hypocreomycetidae</taxon>
        <taxon>Hypocreales</taxon>
        <taxon>Stachybotryaceae</taxon>
        <taxon>Stachybotrys</taxon>
    </lineage>
</organism>
<protein>
    <submittedName>
        <fullName evidence="1">Uncharacterized protein</fullName>
    </submittedName>
</protein>
<proteinExistence type="predicted"/>
<name>A0A8K0SFJ2_9HYPO</name>
<dbReference type="Proteomes" id="UP000813444">
    <property type="component" value="Unassembled WGS sequence"/>
</dbReference>
<evidence type="ECO:0000313" key="2">
    <source>
        <dbReference type="Proteomes" id="UP000813444"/>
    </source>
</evidence>
<comment type="caution">
    <text evidence="1">The sequence shown here is derived from an EMBL/GenBank/DDBJ whole genome shotgun (WGS) entry which is preliminary data.</text>
</comment>
<gene>
    <name evidence="1" type="ORF">B0I35DRAFT_414394</name>
</gene>
<reference evidence="1" key="1">
    <citation type="journal article" date="2021" name="Nat. Commun.">
        <title>Genetic determinants of endophytism in the Arabidopsis root mycobiome.</title>
        <authorList>
            <person name="Mesny F."/>
            <person name="Miyauchi S."/>
            <person name="Thiergart T."/>
            <person name="Pickel B."/>
            <person name="Atanasova L."/>
            <person name="Karlsson M."/>
            <person name="Huettel B."/>
            <person name="Barry K.W."/>
            <person name="Haridas S."/>
            <person name="Chen C."/>
            <person name="Bauer D."/>
            <person name="Andreopoulos W."/>
            <person name="Pangilinan J."/>
            <person name="LaButti K."/>
            <person name="Riley R."/>
            <person name="Lipzen A."/>
            <person name="Clum A."/>
            <person name="Drula E."/>
            <person name="Henrissat B."/>
            <person name="Kohler A."/>
            <person name="Grigoriev I.V."/>
            <person name="Martin F.M."/>
            <person name="Hacquard S."/>
        </authorList>
    </citation>
    <scope>NUCLEOTIDE SEQUENCE</scope>
    <source>
        <strain evidence="1">MPI-CAGE-CH-0235</strain>
    </source>
</reference>
<dbReference type="AlphaFoldDB" id="A0A8K0SFJ2"/>
<dbReference type="OrthoDB" id="1470350at2759"/>
<evidence type="ECO:0000313" key="1">
    <source>
        <dbReference type="EMBL" id="KAH7304534.1"/>
    </source>
</evidence>
<dbReference type="EMBL" id="JAGPNK010000022">
    <property type="protein sequence ID" value="KAH7304534.1"/>
    <property type="molecule type" value="Genomic_DNA"/>
</dbReference>
<sequence length="174" mass="19337">MHSYIDFGQTGLPWICPQSLLMDANAPAREDPLKWLSVPIQVLLSHFKIERLYREAVQVRIDAEPHPQDHFDCMLPADALAPVGRERVHIEILAGYLLVGGFEVFGVPTTAKCGPTRNIAPRLFHNGRSFARRDGFPKDTGSSTLYSRMTPPLPSTHLVMGPDRVLPWLKAGGS</sequence>
<keyword evidence="2" id="KW-1185">Reference proteome</keyword>